<comment type="similarity">
    <text evidence="2">Belongs to the SAP domain-containing ribonucleoprotein family.</text>
</comment>
<evidence type="ECO:0000256" key="2">
    <source>
        <dbReference type="ARBA" id="ARBA00046328"/>
    </source>
</evidence>
<dbReference type="OrthoDB" id="5837849at2759"/>
<feature type="compositionally biased region" description="Polar residues" evidence="3">
    <location>
        <begin position="172"/>
        <end position="186"/>
    </location>
</feature>
<evidence type="ECO:0000256" key="1">
    <source>
        <dbReference type="ARBA" id="ARBA00022553"/>
    </source>
</evidence>
<sequence length="262" mass="28526">MADTSTMEDLKKMKVTELKQALKDRGLPISGTKPELIKRLCSALGTEVDQGEEDIDDDDDDVLEDDILNDDAPVPAPAKAPAQQAAAKPTPAVAVKAAITKPVTAPDQTKQLTERKETNNIAPTDTTVTSKPVQVDKLTAEERLKMRAEKFGAVSLDVKKQLRAERFGLDTGNKTSSLSSPASKTPMSAEEVERLKKRAERFGAVTSKSLSKADQDERKRKRAERFGISNTSTVKTTVSVNSTDSDLEAKKKKRAERFGKAT</sequence>
<keyword evidence="6" id="KW-1185">Reference proteome</keyword>
<dbReference type="Pfam" id="PF02037">
    <property type="entry name" value="SAP"/>
    <property type="match status" value="1"/>
</dbReference>
<evidence type="ECO:0000256" key="3">
    <source>
        <dbReference type="SAM" id="MobiDB-lite"/>
    </source>
</evidence>
<evidence type="ECO:0000259" key="4">
    <source>
        <dbReference type="PROSITE" id="PS50800"/>
    </source>
</evidence>
<dbReference type="GO" id="GO:0005634">
    <property type="term" value="C:nucleus"/>
    <property type="evidence" value="ECO:0007669"/>
    <property type="project" value="TreeGrafter"/>
</dbReference>
<feature type="compositionally biased region" description="Polar residues" evidence="3">
    <location>
        <begin position="119"/>
        <end position="132"/>
    </location>
</feature>
<gene>
    <name evidence="5" type="ORF">EGW08_004462</name>
</gene>
<keyword evidence="1" id="KW-0597">Phosphoprotein</keyword>
<dbReference type="PANTHER" id="PTHR46551:SF1">
    <property type="entry name" value="SAP DOMAIN-CONTAINING RIBONUCLEOPROTEIN"/>
    <property type="match status" value="1"/>
</dbReference>
<dbReference type="PANTHER" id="PTHR46551">
    <property type="entry name" value="SAP DOMAIN-CONTAINING RIBONUCLEOPROTEIN"/>
    <property type="match status" value="1"/>
</dbReference>
<dbReference type="Proteomes" id="UP000271974">
    <property type="component" value="Unassembled WGS sequence"/>
</dbReference>
<dbReference type="Gene3D" id="1.10.720.30">
    <property type="entry name" value="SAP domain"/>
    <property type="match status" value="1"/>
</dbReference>
<dbReference type="PROSITE" id="PS50800">
    <property type="entry name" value="SAP"/>
    <property type="match status" value="1"/>
</dbReference>
<protein>
    <recommendedName>
        <fullName evidence="4">SAP domain-containing protein</fullName>
    </recommendedName>
</protein>
<accession>A0A3S0ZVK0</accession>
<feature type="compositionally biased region" description="Low complexity" evidence="3">
    <location>
        <begin position="70"/>
        <end position="93"/>
    </location>
</feature>
<dbReference type="SUPFAM" id="SSF68906">
    <property type="entry name" value="SAP domain"/>
    <property type="match status" value="1"/>
</dbReference>
<feature type="region of interest" description="Disordered" evidence="3">
    <location>
        <begin position="105"/>
        <end position="134"/>
    </location>
</feature>
<dbReference type="STRING" id="188477.A0A3S0ZVK0"/>
<proteinExistence type="inferred from homology"/>
<evidence type="ECO:0000313" key="5">
    <source>
        <dbReference type="EMBL" id="RUS87797.1"/>
    </source>
</evidence>
<evidence type="ECO:0000313" key="6">
    <source>
        <dbReference type="Proteomes" id="UP000271974"/>
    </source>
</evidence>
<feature type="region of interest" description="Disordered" evidence="3">
    <location>
        <begin position="164"/>
        <end position="262"/>
    </location>
</feature>
<feature type="compositionally biased region" description="Low complexity" evidence="3">
    <location>
        <begin position="229"/>
        <end position="244"/>
    </location>
</feature>
<comment type="caution">
    <text evidence="5">The sequence shown here is derived from an EMBL/GenBank/DDBJ whole genome shotgun (WGS) entry which is preliminary data.</text>
</comment>
<dbReference type="SMART" id="SM00513">
    <property type="entry name" value="SAP"/>
    <property type="match status" value="1"/>
</dbReference>
<dbReference type="InterPro" id="IPR036361">
    <property type="entry name" value="SAP_dom_sf"/>
</dbReference>
<dbReference type="AlphaFoldDB" id="A0A3S0ZVK0"/>
<dbReference type="InterPro" id="IPR003034">
    <property type="entry name" value="SAP_dom"/>
</dbReference>
<feature type="domain" description="SAP" evidence="4">
    <location>
        <begin position="10"/>
        <end position="44"/>
    </location>
</feature>
<name>A0A3S0ZVK0_ELYCH</name>
<feature type="region of interest" description="Disordered" evidence="3">
    <location>
        <begin position="45"/>
        <end position="93"/>
    </location>
</feature>
<reference evidence="5 6" key="1">
    <citation type="submission" date="2019-01" db="EMBL/GenBank/DDBJ databases">
        <title>A draft genome assembly of the solar-powered sea slug Elysia chlorotica.</title>
        <authorList>
            <person name="Cai H."/>
            <person name="Li Q."/>
            <person name="Fang X."/>
            <person name="Li J."/>
            <person name="Curtis N.E."/>
            <person name="Altenburger A."/>
            <person name="Shibata T."/>
            <person name="Feng M."/>
            <person name="Maeda T."/>
            <person name="Schwartz J.A."/>
            <person name="Shigenobu S."/>
            <person name="Lundholm N."/>
            <person name="Nishiyama T."/>
            <person name="Yang H."/>
            <person name="Hasebe M."/>
            <person name="Li S."/>
            <person name="Pierce S.K."/>
            <person name="Wang J."/>
        </authorList>
    </citation>
    <scope>NUCLEOTIDE SEQUENCE [LARGE SCALE GENOMIC DNA]</scope>
    <source>
        <strain evidence="5">EC2010</strain>
        <tissue evidence="5">Whole organism of an adult</tissue>
    </source>
</reference>
<feature type="compositionally biased region" description="Acidic residues" evidence="3">
    <location>
        <begin position="49"/>
        <end position="69"/>
    </location>
</feature>
<organism evidence="5 6">
    <name type="scientific">Elysia chlorotica</name>
    <name type="common">Eastern emerald elysia</name>
    <name type="synonym">Sea slug</name>
    <dbReference type="NCBI Taxonomy" id="188477"/>
    <lineage>
        <taxon>Eukaryota</taxon>
        <taxon>Metazoa</taxon>
        <taxon>Spiralia</taxon>
        <taxon>Lophotrochozoa</taxon>
        <taxon>Mollusca</taxon>
        <taxon>Gastropoda</taxon>
        <taxon>Heterobranchia</taxon>
        <taxon>Euthyneura</taxon>
        <taxon>Panpulmonata</taxon>
        <taxon>Sacoglossa</taxon>
        <taxon>Placobranchoidea</taxon>
        <taxon>Plakobranchidae</taxon>
        <taxon>Elysia</taxon>
    </lineage>
</organism>
<dbReference type="EMBL" id="RQTK01000101">
    <property type="protein sequence ID" value="RUS87797.1"/>
    <property type="molecule type" value="Genomic_DNA"/>
</dbReference>
<dbReference type="GO" id="GO:0016973">
    <property type="term" value="P:poly(A)+ mRNA export from nucleus"/>
    <property type="evidence" value="ECO:0007669"/>
    <property type="project" value="TreeGrafter"/>
</dbReference>
<dbReference type="InterPro" id="IPR052240">
    <property type="entry name" value="SAP_domain_ribonucleoprotein"/>
</dbReference>